<dbReference type="InterPro" id="IPR007410">
    <property type="entry name" value="LpqE-like"/>
</dbReference>
<sequence length="169" mass="17477">MKLSRLSLLCAGLLLAGIAHAADADHIHASHAWIRVLPGALPAGAYVTLENDSGAPIALRGAGSTIYDDVMLHQSSTAGGVSRMSMVDSLDVPAHSKAALAPAGYHFMLMQPKQPVKPGDTVTLTLQFADGSTLATDFIARPANALDAGDAHADHAMPGMDHGAMSHDH</sequence>
<dbReference type="InterPro" id="IPR058248">
    <property type="entry name" value="Lxx211020-like"/>
</dbReference>
<dbReference type="SUPFAM" id="SSF110087">
    <property type="entry name" value="DR1885-like metal-binding protein"/>
    <property type="match status" value="1"/>
</dbReference>
<dbReference type="Gene3D" id="2.60.40.1890">
    <property type="entry name" value="PCu(A)C copper chaperone"/>
    <property type="match status" value="1"/>
</dbReference>
<dbReference type="PANTHER" id="PTHR36302:SF1">
    <property type="entry name" value="COPPER CHAPERONE PCU(A)C"/>
    <property type="match status" value="1"/>
</dbReference>
<dbReference type="PANTHER" id="PTHR36302">
    <property type="entry name" value="BLR7088 PROTEIN"/>
    <property type="match status" value="1"/>
</dbReference>
<evidence type="ECO:0000256" key="2">
    <source>
        <dbReference type="SAM" id="SignalP"/>
    </source>
</evidence>
<dbReference type="InterPro" id="IPR036182">
    <property type="entry name" value="PCuAC_sf"/>
</dbReference>
<accession>A0AAU7QK91</accession>
<feature type="region of interest" description="Disordered" evidence="1">
    <location>
        <begin position="150"/>
        <end position="169"/>
    </location>
</feature>
<feature type="chain" id="PRO_5043504417" evidence="2">
    <location>
        <begin position="22"/>
        <end position="169"/>
    </location>
</feature>
<feature type="signal peptide" evidence="2">
    <location>
        <begin position="1"/>
        <end position="21"/>
    </location>
</feature>
<dbReference type="EMBL" id="CP157948">
    <property type="protein sequence ID" value="XBS89013.1"/>
    <property type="molecule type" value="Genomic_DNA"/>
</dbReference>
<name>A0AAU7QK91_9GAMM</name>
<evidence type="ECO:0000313" key="3">
    <source>
        <dbReference type="EMBL" id="XBS89013.1"/>
    </source>
</evidence>
<gene>
    <name evidence="3" type="ORF">ABNK63_11455</name>
</gene>
<evidence type="ECO:0000256" key="1">
    <source>
        <dbReference type="SAM" id="MobiDB-lite"/>
    </source>
</evidence>
<reference evidence="3" key="1">
    <citation type="submission" date="2024-06" db="EMBL/GenBank/DDBJ databases">
        <authorList>
            <person name="Sun Y."/>
        </authorList>
    </citation>
    <scope>NUCLEOTIDE SEQUENCE</scope>
    <source>
        <strain evidence="3">IGA1.0</strain>
    </source>
</reference>
<keyword evidence="2" id="KW-0732">Signal</keyword>
<dbReference type="RefSeq" id="WP_350015688.1">
    <property type="nucleotide sequence ID" value="NZ_CP157948.1"/>
</dbReference>
<protein>
    <submittedName>
        <fullName evidence="3">Copper chaperone PCu(A)C</fullName>
    </submittedName>
</protein>
<proteinExistence type="predicted"/>
<organism evidence="3">
    <name type="scientific">Rhodanobacter sp. IGA1.0</name>
    <dbReference type="NCBI Taxonomy" id="3158582"/>
    <lineage>
        <taxon>Bacteria</taxon>
        <taxon>Pseudomonadati</taxon>
        <taxon>Pseudomonadota</taxon>
        <taxon>Gammaproteobacteria</taxon>
        <taxon>Lysobacterales</taxon>
        <taxon>Rhodanobacteraceae</taxon>
        <taxon>Rhodanobacter</taxon>
    </lineage>
</organism>
<dbReference type="Pfam" id="PF04314">
    <property type="entry name" value="PCuAC"/>
    <property type="match status" value="1"/>
</dbReference>
<dbReference type="AlphaFoldDB" id="A0AAU7QK91"/>